<dbReference type="EMBL" id="CM047587">
    <property type="protein sequence ID" value="KAI9907375.1"/>
    <property type="molecule type" value="Genomic_DNA"/>
</dbReference>
<evidence type="ECO:0000313" key="1">
    <source>
        <dbReference type="EMBL" id="KAI9907375.1"/>
    </source>
</evidence>
<dbReference type="Proteomes" id="UP001163321">
    <property type="component" value="Chromosome 8"/>
</dbReference>
<name>A0ACC0VLI8_9STRA</name>
<accession>A0ACC0VLI8</accession>
<comment type="caution">
    <text evidence="1">The sequence shown here is derived from an EMBL/GenBank/DDBJ whole genome shotgun (WGS) entry which is preliminary data.</text>
</comment>
<protein>
    <submittedName>
        <fullName evidence="1">Uncharacterized protein</fullName>
    </submittedName>
</protein>
<gene>
    <name evidence="1" type="ORF">PsorP6_003252</name>
</gene>
<keyword evidence="2" id="KW-1185">Reference proteome</keyword>
<evidence type="ECO:0000313" key="2">
    <source>
        <dbReference type="Proteomes" id="UP001163321"/>
    </source>
</evidence>
<reference evidence="1 2" key="1">
    <citation type="journal article" date="2022" name="bioRxiv">
        <title>The genome of the oomycete Peronosclerospora sorghi, a cosmopolitan pathogen of maize and sorghum, is inflated with dispersed pseudogenes.</title>
        <authorList>
            <person name="Fletcher K."/>
            <person name="Martin F."/>
            <person name="Isakeit T."/>
            <person name="Cavanaugh K."/>
            <person name="Magill C."/>
            <person name="Michelmore R."/>
        </authorList>
    </citation>
    <scope>NUCLEOTIDE SEQUENCE [LARGE SCALE GENOMIC DNA]</scope>
    <source>
        <strain evidence="1">P6</strain>
    </source>
</reference>
<sequence>MFPDANDVVCSRHKGTMYLMPTCRVSYKKTKSGLFGSRVLRCHPLCTKHQVPFVGMPTTTPSSFASNRDNSVDLECGLALRSSTSNRRQRERDLVLNFDSRDLRHHEAWFLIETKWLDAWMSYVVGDPEDANAPKRPGPVTNDSLFDREEFRMKEKLQLTRDYRGVNPQVYALYVELYGTRETTPIVRWILDIYAMPVMIDDIRAMLHAPKLKARSLVFQLNEELATREQGLTALKRQEDKESWTYRCLCRCEFLVPCLYRLLGGGPTYTKEKPTNYCDYVLSCGKRKTKEKKKKRSELDEDTCSLESSSSSEDETHGLLSG</sequence>
<proteinExistence type="predicted"/>
<organism evidence="1 2">
    <name type="scientific">Peronosclerospora sorghi</name>
    <dbReference type="NCBI Taxonomy" id="230839"/>
    <lineage>
        <taxon>Eukaryota</taxon>
        <taxon>Sar</taxon>
        <taxon>Stramenopiles</taxon>
        <taxon>Oomycota</taxon>
        <taxon>Peronosporomycetes</taxon>
        <taxon>Peronosporales</taxon>
        <taxon>Peronosporaceae</taxon>
        <taxon>Peronosclerospora</taxon>
    </lineage>
</organism>